<dbReference type="EMBL" id="JYDT01000033">
    <property type="protein sequence ID" value="KRY89290.1"/>
    <property type="molecule type" value="Genomic_DNA"/>
</dbReference>
<proteinExistence type="predicted"/>
<organism evidence="1 2">
    <name type="scientific">Trichinella pseudospiralis</name>
    <name type="common">Parasitic roundworm</name>
    <dbReference type="NCBI Taxonomy" id="6337"/>
    <lineage>
        <taxon>Eukaryota</taxon>
        <taxon>Metazoa</taxon>
        <taxon>Ecdysozoa</taxon>
        <taxon>Nematoda</taxon>
        <taxon>Enoplea</taxon>
        <taxon>Dorylaimia</taxon>
        <taxon>Trichinellida</taxon>
        <taxon>Trichinellidae</taxon>
        <taxon>Trichinella</taxon>
    </lineage>
</organism>
<dbReference type="Proteomes" id="UP000054995">
    <property type="component" value="Unassembled WGS sequence"/>
</dbReference>
<reference evidence="1 2" key="1">
    <citation type="submission" date="2015-01" db="EMBL/GenBank/DDBJ databases">
        <title>Evolution of Trichinella species and genotypes.</title>
        <authorList>
            <person name="Korhonen P.K."/>
            <person name="Edoardo P."/>
            <person name="Giuseppe L.R."/>
            <person name="Gasser R.B."/>
        </authorList>
    </citation>
    <scope>NUCLEOTIDE SEQUENCE [LARGE SCALE GENOMIC DNA]</scope>
    <source>
        <strain evidence="1">ISS470</strain>
    </source>
</reference>
<sequence>MKVSKFTPYTKLEAIRQASLELDGHSGSNLFLSKPTTVAIGQQTGQIGKDKKVWSVEQQRVSLMPLWRQYPEKH</sequence>
<name>A0A0V1FT89_TRIPS</name>
<evidence type="ECO:0000313" key="2">
    <source>
        <dbReference type="Proteomes" id="UP000054995"/>
    </source>
</evidence>
<evidence type="ECO:0000313" key="1">
    <source>
        <dbReference type="EMBL" id="KRY89290.1"/>
    </source>
</evidence>
<gene>
    <name evidence="1" type="ORF">T4D_8732</name>
</gene>
<dbReference type="AlphaFoldDB" id="A0A0V1FT89"/>
<accession>A0A0V1FT89</accession>
<keyword evidence="2" id="KW-1185">Reference proteome</keyword>
<comment type="caution">
    <text evidence="1">The sequence shown here is derived from an EMBL/GenBank/DDBJ whole genome shotgun (WGS) entry which is preliminary data.</text>
</comment>
<protein>
    <submittedName>
        <fullName evidence="1">Uncharacterized protein</fullName>
    </submittedName>
</protein>